<gene>
    <name evidence="7" type="ORF">C4886_04870</name>
</gene>
<reference evidence="7 8" key="1">
    <citation type="submission" date="2018-02" db="EMBL/GenBank/DDBJ databases">
        <title>Complete genome sequencing of Faecalibacterium prausnitzii strains isolated from the human gut.</title>
        <authorList>
            <person name="Fitzgerald B.C."/>
            <person name="Shkoporov A.N."/>
            <person name="Ross P.R."/>
            <person name="Hill C."/>
        </authorList>
    </citation>
    <scope>NUCLEOTIDE SEQUENCE [LARGE SCALE GENOMIC DNA]</scope>
    <source>
        <strain evidence="7 8">APC942/31-1</strain>
    </source>
</reference>
<dbReference type="AlphaFoldDB" id="A0A367G5K5"/>
<dbReference type="PANTHER" id="PTHR42732:SF1">
    <property type="entry name" value="BETA-MANNOSIDASE"/>
    <property type="match status" value="1"/>
</dbReference>
<dbReference type="InterPro" id="IPR051913">
    <property type="entry name" value="GH2_Domain-Containing"/>
</dbReference>
<comment type="similarity">
    <text evidence="1">Belongs to the glycosyl hydrolase 2 family.</text>
</comment>
<dbReference type="Gene3D" id="3.20.20.80">
    <property type="entry name" value="Glycosidases"/>
    <property type="match status" value="1"/>
</dbReference>
<dbReference type="InterPro" id="IPR054593">
    <property type="entry name" value="Beta-mannosidase-like_N2"/>
</dbReference>
<feature type="domain" description="Beta-mannosidase-like galactose-binding" evidence="6">
    <location>
        <begin position="64"/>
        <end position="155"/>
    </location>
</feature>
<dbReference type="EMBL" id="PSQG01000005">
    <property type="protein sequence ID" value="RCH45241.1"/>
    <property type="molecule type" value="Genomic_DNA"/>
</dbReference>
<accession>A0A367G5K5</accession>
<name>A0A367G5K5_9FIRM</name>
<feature type="domain" description="Glycoside hydrolase family 2 immunoglobulin-like beta-sandwich" evidence="4">
    <location>
        <begin position="203"/>
        <end position="310"/>
    </location>
</feature>
<dbReference type="Proteomes" id="UP000253208">
    <property type="component" value="Unassembled WGS sequence"/>
</dbReference>
<dbReference type="GO" id="GO:0005975">
    <property type="term" value="P:carbohydrate metabolic process"/>
    <property type="evidence" value="ECO:0007669"/>
    <property type="project" value="InterPro"/>
</dbReference>
<evidence type="ECO:0000256" key="3">
    <source>
        <dbReference type="ARBA" id="ARBA00023295"/>
    </source>
</evidence>
<evidence type="ECO:0000259" key="4">
    <source>
        <dbReference type="Pfam" id="PF00703"/>
    </source>
</evidence>
<keyword evidence="3" id="KW-0326">Glycosidase</keyword>
<dbReference type="InterPro" id="IPR017853">
    <property type="entry name" value="GH"/>
</dbReference>
<evidence type="ECO:0000259" key="5">
    <source>
        <dbReference type="Pfam" id="PF02836"/>
    </source>
</evidence>
<evidence type="ECO:0000256" key="2">
    <source>
        <dbReference type="ARBA" id="ARBA00022801"/>
    </source>
</evidence>
<dbReference type="SUPFAM" id="SSF51445">
    <property type="entry name" value="(Trans)glycosidases"/>
    <property type="match status" value="1"/>
</dbReference>
<dbReference type="Pfam" id="PF00703">
    <property type="entry name" value="Glyco_hydro_2"/>
    <property type="match status" value="1"/>
</dbReference>
<evidence type="ECO:0000256" key="1">
    <source>
        <dbReference type="ARBA" id="ARBA00007401"/>
    </source>
</evidence>
<dbReference type="InterPro" id="IPR036156">
    <property type="entry name" value="Beta-gal/glucu_dom_sf"/>
</dbReference>
<organism evidence="7 8">
    <name type="scientific">Blautia obeum</name>
    <dbReference type="NCBI Taxonomy" id="40520"/>
    <lineage>
        <taxon>Bacteria</taxon>
        <taxon>Bacillati</taxon>
        <taxon>Bacillota</taxon>
        <taxon>Clostridia</taxon>
        <taxon>Lachnospirales</taxon>
        <taxon>Lachnospiraceae</taxon>
        <taxon>Blautia</taxon>
    </lineage>
</organism>
<dbReference type="RefSeq" id="WP_114001822.1">
    <property type="nucleotide sequence ID" value="NZ_PSQG01000005.1"/>
</dbReference>
<dbReference type="Gene3D" id="2.60.40.10">
    <property type="entry name" value="Immunoglobulins"/>
    <property type="match status" value="1"/>
</dbReference>
<dbReference type="InterPro" id="IPR008979">
    <property type="entry name" value="Galactose-bd-like_sf"/>
</dbReference>
<dbReference type="PANTHER" id="PTHR42732">
    <property type="entry name" value="BETA-GALACTOSIDASE"/>
    <property type="match status" value="1"/>
</dbReference>
<evidence type="ECO:0000259" key="6">
    <source>
        <dbReference type="Pfam" id="PF22666"/>
    </source>
</evidence>
<dbReference type="SUPFAM" id="SSF49303">
    <property type="entry name" value="beta-Galactosidase/glucuronidase domain"/>
    <property type="match status" value="1"/>
</dbReference>
<evidence type="ECO:0000313" key="8">
    <source>
        <dbReference type="Proteomes" id="UP000253208"/>
    </source>
</evidence>
<dbReference type="Pfam" id="PF02836">
    <property type="entry name" value="Glyco_hydro_2_C"/>
    <property type="match status" value="1"/>
</dbReference>
<dbReference type="GO" id="GO:0004553">
    <property type="term" value="F:hydrolase activity, hydrolyzing O-glycosyl compounds"/>
    <property type="evidence" value="ECO:0007669"/>
    <property type="project" value="InterPro"/>
</dbReference>
<evidence type="ECO:0000313" key="7">
    <source>
        <dbReference type="EMBL" id="RCH45241.1"/>
    </source>
</evidence>
<dbReference type="InterPro" id="IPR013783">
    <property type="entry name" value="Ig-like_fold"/>
</dbReference>
<dbReference type="Gene3D" id="2.60.120.260">
    <property type="entry name" value="Galactose-binding domain-like"/>
    <property type="match status" value="1"/>
</dbReference>
<proteinExistence type="inferred from homology"/>
<keyword evidence="2" id="KW-0378">Hydrolase</keyword>
<dbReference type="Pfam" id="PF22666">
    <property type="entry name" value="Glyco_hydro_2_N2"/>
    <property type="match status" value="1"/>
</dbReference>
<sequence length="722" mass="83830">METRIELKQGWKILQDVHDTGEKIGLYAAREADTSVGSQVSEWEELEELKHLQLIYARQPYFGRELRYFNQAPWWYKTEFEVPDQKVTDAVLKFTNVDYYGKVWLNGEFLGEHEGYSAPFSFNVKDKLVFGKKNYLIVKVSSPWDDEVELDAQDSRTTLVKRNMVKGTYEHSDTFIQRDVNPVGIYGKVELILTEEGVLEDQTDLKYELDPDGKKADVYVETEARGLKSGETYDFNVKIREKESGLIKAEKTVQIMAEKAETGFKCELKVEDVRLWSTWDHGYPWMYQAELTLSRGKDILSSRTTNFAFRDIQIERNEKITRFWLNNRKLYIRGTSYFPDCYISAMTRERYLRDLLNVKAAGFNLVRVHVHTEQEVFYDLCDELGIAVLQDSEYNWTHPSTDEWAQRFADVYRENVKLLKHHPSLICWIIMNEPGCVDPDGNVRRRFMEENPGPALYREVQKMDPGRPIIKGSFCEDDPLSGDSHNYLGSLSGGEYADIYEQTEKLNTEYGFDAPGSSENLKTVPAVYHRLEKLVDDIPKIQEYQYKLLKYYTEHYRIQKYEPCSGYVQFMFIDLCPQSFYGLYDWWGIPKKGLQAILESNAPVGVFAKHKDYLDSLYIVNDTDGALGECELTWIITETLNGELVEKGSVKAEVPADSRVMVKTFEKEYGKGKKWNLTLILSDNSGKCMAKNTYQDICTLLSRVDGHPDRMSHEFGMRLYWA</sequence>
<dbReference type="SUPFAM" id="SSF49785">
    <property type="entry name" value="Galactose-binding domain-like"/>
    <property type="match status" value="1"/>
</dbReference>
<dbReference type="InterPro" id="IPR006102">
    <property type="entry name" value="Ig-like_GH2"/>
</dbReference>
<comment type="caution">
    <text evidence="7">The sequence shown here is derived from an EMBL/GenBank/DDBJ whole genome shotgun (WGS) entry which is preliminary data.</text>
</comment>
<feature type="domain" description="Glycoside hydrolase family 2 catalytic" evidence="5">
    <location>
        <begin position="321"/>
        <end position="508"/>
    </location>
</feature>
<protein>
    <submittedName>
        <fullName evidence="7">Beta-galactosidase</fullName>
    </submittedName>
</protein>
<dbReference type="InterPro" id="IPR006103">
    <property type="entry name" value="Glyco_hydro_2_cat"/>
</dbReference>